<dbReference type="InterPro" id="IPR020449">
    <property type="entry name" value="Tscrpt_reg_AraC-type_HTH"/>
</dbReference>
<keyword evidence="2" id="KW-0238">DNA-binding</keyword>
<feature type="transmembrane region" description="Helical" evidence="4">
    <location>
        <begin position="68"/>
        <end position="86"/>
    </location>
</feature>
<feature type="transmembrane region" description="Helical" evidence="4">
    <location>
        <begin position="35"/>
        <end position="56"/>
    </location>
</feature>
<dbReference type="InterPro" id="IPR009057">
    <property type="entry name" value="Homeodomain-like_sf"/>
</dbReference>
<feature type="transmembrane region" description="Helical" evidence="4">
    <location>
        <begin position="195"/>
        <end position="214"/>
    </location>
</feature>
<accession>A0A4Q1KWR9</accession>
<feature type="transmembrane region" description="Helical" evidence="4">
    <location>
        <begin position="95"/>
        <end position="117"/>
    </location>
</feature>
<feature type="transmembrane region" description="Helical" evidence="4">
    <location>
        <begin position="6"/>
        <end position="28"/>
    </location>
</feature>
<organism evidence="6 7">
    <name type="scientific">Flavobacterium piscinae</name>
    <dbReference type="NCBI Taxonomy" id="2506424"/>
    <lineage>
        <taxon>Bacteria</taxon>
        <taxon>Pseudomonadati</taxon>
        <taxon>Bacteroidota</taxon>
        <taxon>Flavobacteriia</taxon>
        <taxon>Flavobacteriales</taxon>
        <taxon>Flavobacteriaceae</taxon>
        <taxon>Flavobacterium</taxon>
    </lineage>
</organism>
<evidence type="ECO:0000256" key="4">
    <source>
        <dbReference type="SAM" id="Phobius"/>
    </source>
</evidence>
<keyword evidence="3" id="KW-0804">Transcription</keyword>
<dbReference type="SMART" id="SM00342">
    <property type="entry name" value="HTH_ARAC"/>
    <property type="match status" value="1"/>
</dbReference>
<dbReference type="InterPro" id="IPR018060">
    <property type="entry name" value="HTH_AraC"/>
</dbReference>
<dbReference type="GO" id="GO:0043565">
    <property type="term" value="F:sequence-specific DNA binding"/>
    <property type="evidence" value="ECO:0007669"/>
    <property type="project" value="InterPro"/>
</dbReference>
<reference evidence="7" key="1">
    <citation type="submission" date="2019-01" db="EMBL/GenBank/DDBJ databases">
        <title>Cytophagaceae bacterium strain CAR-16.</title>
        <authorList>
            <person name="Chen W.-M."/>
        </authorList>
    </citation>
    <scope>NUCLEOTIDE SEQUENCE [LARGE SCALE GENOMIC DNA]</scope>
    <source>
        <strain evidence="7">ICH-30</strain>
    </source>
</reference>
<dbReference type="PROSITE" id="PS01124">
    <property type="entry name" value="HTH_ARAC_FAMILY_2"/>
    <property type="match status" value="1"/>
</dbReference>
<dbReference type="AlphaFoldDB" id="A0A4Q1KWR9"/>
<keyword evidence="1" id="KW-0805">Transcription regulation</keyword>
<dbReference type="SUPFAM" id="SSF46689">
    <property type="entry name" value="Homeodomain-like"/>
    <property type="match status" value="1"/>
</dbReference>
<comment type="caution">
    <text evidence="6">The sequence shown here is derived from an EMBL/GenBank/DDBJ whole genome shotgun (WGS) entry which is preliminary data.</text>
</comment>
<feature type="transmembrane region" description="Helical" evidence="4">
    <location>
        <begin position="154"/>
        <end position="175"/>
    </location>
</feature>
<keyword evidence="7" id="KW-1185">Reference proteome</keyword>
<keyword evidence="4" id="KW-0812">Transmembrane</keyword>
<evidence type="ECO:0000256" key="3">
    <source>
        <dbReference type="ARBA" id="ARBA00023163"/>
    </source>
</evidence>
<keyword evidence="4" id="KW-0472">Membrane</keyword>
<evidence type="ECO:0000256" key="2">
    <source>
        <dbReference type="ARBA" id="ARBA00023125"/>
    </source>
</evidence>
<dbReference type="Pfam" id="PF12833">
    <property type="entry name" value="HTH_18"/>
    <property type="match status" value="1"/>
</dbReference>
<evidence type="ECO:0000259" key="5">
    <source>
        <dbReference type="PROSITE" id="PS01124"/>
    </source>
</evidence>
<proteinExistence type="predicted"/>
<evidence type="ECO:0000313" key="6">
    <source>
        <dbReference type="EMBL" id="RXR34771.1"/>
    </source>
</evidence>
<name>A0A4Q1KWR9_9FLAO</name>
<gene>
    <name evidence="6" type="ORF">EQG68_02355</name>
</gene>
<dbReference type="RefSeq" id="WP_129463178.1">
    <property type="nucleotide sequence ID" value="NZ_SBKQ01000002.1"/>
</dbReference>
<dbReference type="PANTHER" id="PTHR43280">
    <property type="entry name" value="ARAC-FAMILY TRANSCRIPTIONAL REGULATOR"/>
    <property type="match status" value="1"/>
</dbReference>
<dbReference type="Proteomes" id="UP000289734">
    <property type="component" value="Unassembled WGS sequence"/>
</dbReference>
<dbReference type="PANTHER" id="PTHR43280:SF34">
    <property type="entry name" value="ARAC-FAMILY TRANSCRIPTIONAL REGULATOR"/>
    <property type="match status" value="1"/>
</dbReference>
<feature type="domain" description="HTH araC/xylS-type" evidence="5">
    <location>
        <begin position="240"/>
        <end position="344"/>
    </location>
</feature>
<dbReference type="OrthoDB" id="9779074at2"/>
<dbReference type="Gene3D" id="1.10.10.60">
    <property type="entry name" value="Homeodomain-like"/>
    <property type="match status" value="2"/>
</dbReference>
<sequence length="348" mass="41591">MLLDRPGIFILFSSTLISSIFLCIYLLFKKGINKSLKLFLFAILFFCLDNLRQFLYIYGTKLDFKPHIIHYFHFTLLVPVLILLSIDSKIEKRKIFLYALPFLFEFLLSFLILNNVINYNSYINWFAPITIDLTFFLFMIYIYSKYKKVLNNSYALKIIITFLLLSLLTSFLRIFEFIAIISNFEYFTIAFYFELTFNFFVLLIITFYITSYIIENQIKIKKNSNQINQVKKYDTFFDDSDILNLIETEEKFLDPELTIEKLAVSYNIDSKTLSNLIRKKHDLNFNGYINKLRIDFFLKLIRNGEHNKLTIFAIAEKSGFKSKSTFNRVFKEYYNQTPKEYISENIKY</sequence>
<evidence type="ECO:0000256" key="1">
    <source>
        <dbReference type="ARBA" id="ARBA00023015"/>
    </source>
</evidence>
<keyword evidence="4" id="KW-1133">Transmembrane helix</keyword>
<feature type="transmembrane region" description="Helical" evidence="4">
    <location>
        <begin position="123"/>
        <end position="142"/>
    </location>
</feature>
<dbReference type="EMBL" id="SBKQ01000002">
    <property type="protein sequence ID" value="RXR34771.1"/>
    <property type="molecule type" value="Genomic_DNA"/>
</dbReference>
<dbReference type="PRINTS" id="PR00032">
    <property type="entry name" value="HTHARAC"/>
</dbReference>
<protein>
    <submittedName>
        <fullName evidence="6">AraC family transcriptional regulator</fullName>
    </submittedName>
</protein>
<evidence type="ECO:0000313" key="7">
    <source>
        <dbReference type="Proteomes" id="UP000289734"/>
    </source>
</evidence>
<dbReference type="GO" id="GO:0003700">
    <property type="term" value="F:DNA-binding transcription factor activity"/>
    <property type="evidence" value="ECO:0007669"/>
    <property type="project" value="InterPro"/>
</dbReference>